<evidence type="ECO:0000313" key="4">
    <source>
        <dbReference type="Proteomes" id="UP000636479"/>
    </source>
</evidence>
<reference evidence="3" key="1">
    <citation type="submission" date="2020-05" db="EMBL/GenBank/DDBJ databases">
        <title>Mycena genomes resolve the evolution of fungal bioluminescence.</title>
        <authorList>
            <person name="Tsai I.J."/>
        </authorList>
    </citation>
    <scope>NUCLEOTIDE SEQUENCE</scope>
    <source>
        <strain evidence="3">171206Taipei</strain>
    </source>
</reference>
<evidence type="ECO:0000313" key="3">
    <source>
        <dbReference type="EMBL" id="KAF7316385.1"/>
    </source>
</evidence>
<dbReference type="InterPro" id="IPR018631">
    <property type="entry name" value="AAA-ATPase-like_dom"/>
</dbReference>
<name>A0A8H6TCP3_9AGAR</name>
<sequence length="578" mass="65257">MFSSPSLVPLLPPQPNGPLATLPRLQSPALKRRRSQSNIDDVELESNAGDEPPCRKRLHLRTGSPELSTSLTTSPCEIKPPRFDDHFEDLIEKPGAYVDKTGCIAHLPTKYTALMIRPPRFGKTTFVSTLAGYYDIRNLVPECAWERLDIHRAAKDSFASRDQHLCLVFRFPTTIIRGQLKNVEWDIRAHVSHQLYAFVVDYLGELGLSEVPQAISTGALHRTHDVLTMFTEFWEIVKQSGHTLFIAVDDYDAPLRSHELTPFDGDEEAEVENRPRFRDAIEELLDRLFWAPLLHDIARGLISKLLVAGTLSFTTWNPEISKSLSSLALAEMPELSSCCGFTEDEARSFSAAFLPNPLSSADFRDKIGRYHFPPNPQPLLHPQQIILRVAPLPEWAPFDRLTNPFPTLSAILRSLEDDTDDERVTRNTLLDLLTQGTIEPSNYRPLCGRAIGVDFLRDLGILSYDSEGRLRVASKDILQEIHSAVDSVVDTFFSFSSKLRPALWVEDGFTRLLALSTQVLVDRTSRGLSRRSCLEPTMHGVLELLLRALISWEDFYDPLIMVPPLTIALHRRKTFSQS</sequence>
<gene>
    <name evidence="3" type="ORF">MIND_00157300</name>
</gene>
<dbReference type="GeneID" id="59341014"/>
<evidence type="ECO:0000259" key="2">
    <source>
        <dbReference type="Pfam" id="PF09820"/>
    </source>
</evidence>
<accession>A0A8H6TCP3</accession>
<dbReference type="AlphaFoldDB" id="A0A8H6TCP3"/>
<evidence type="ECO:0000256" key="1">
    <source>
        <dbReference type="SAM" id="MobiDB-lite"/>
    </source>
</evidence>
<organism evidence="3 4">
    <name type="scientific">Mycena indigotica</name>
    <dbReference type="NCBI Taxonomy" id="2126181"/>
    <lineage>
        <taxon>Eukaryota</taxon>
        <taxon>Fungi</taxon>
        <taxon>Dikarya</taxon>
        <taxon>Basidiomycota</taxon>
        <taxon>Agaricomycotina</taxon>
        <taxon>Agaricomycetes</taxon>
        <taxon>Agaricomycetidae</taxon>
        <taxon>Agaricales</taxon>
        <taxon>Marasmiineae</taxon>
        <taxon>Mycenaceae</taxon>
        <taxon>Mycena</taxon>
    </lineage>
</organism>
<feature type="domain" description="AAA-ATPase-like" evidence="2">
    <location>
        <begin position="86"/>
        <end position="256"/>
    </location>
</feature>
<feature type="region of interest" description="Disordered" evidence="1">
    <location>
        <begin position="1"/>
        <end position="58"/>
    </location>
</feature>
<comment type="caution">
    <text evidence="3">The sequence shown here is derived from an EMBL/GenBank/DDBJ whole genome shotgun (WGS) entry which is preliminary data.</text>
</comment>
<dbReference type="RefSeq" id="XP_037226408.1">
    <property type="nucleotide sequence ID" value="XM_037358498.1"/>
</dbReference>
<dbReference type="EMBL" id="JACAZF010000001">
    <property type="protein sequence ID" value="KAF7316385.1"/>
    <property type="molecule type" value="Genomic_DNA"/>
</dbReference>
<dbReference type="Pfam" id="PF09820">
    <property type="entry name" value="AAA-ATPase_like"/>
    <property type="match status" value="1"/>
</dbReference>
<dbReference type="OrthoDB" id="5380555at2759"/>
<dbReference type="Proteomes" id="UP000636479">
    <property type="component" value="Unassembled WGS sequence"/>
</dbReference>
<keyword evidence="4" id="KW-1185">Reference proteome</keyword>
<proteinExistence type="predicted"/>
<protein>
    <submittedName>
        <fullName evidence="3">AAA-ATPase-like domain-containing protein</fullName>
    </submittedName>
</protein>